<dbReference type="EMBL" id="QTTN01000032">
    <property type="protein sequence ID" value="REE69660.1"/>
    <property type="molecule type" value="Genomic_DNA"/>
</dbReference>
<sequence length="54" mass="5915">MNGELRATITLSAGVKYDIKMEFIEPCGNAHAQLSWSSASQTKQVVPNSRLFTS</sequence>
<comment type="caution">
    <text evidence="1">The sequence shown here is derived from an EMBL/GenBank/DDBJ whole genome shotgun (WGS) entry which is preliminary data.</text>
</comment>
<gene>
    <name evidence="1" type="ORF">A8990_13257</name>
</gene>
<evidence type="ECO:0000313" key="1">
    <source>
        <dbReference type="EMBL" id="REE69660.1"/>
    </source>
</evidence>
<keyword evidence="2" id="KW-1185">Reference proteome</keyword>
<dbReference type="Proteomes" id="UP000256304">
    <property type="component" value="Unassembled WGS sequence"/>
</dbReference>
<dbReference type="SUPFAM" id="SSF56988">
    <property type="entry name" value="Anthrax protective antigen"/>
    <property type="match status" value="1"/>
</dbReference>
<evidence type="ECO:0000313" key="2">
    <source>
        <dbReference type="Proteomes" id="UP000256304"/>
    </source>
</evidence>
<dbReference type="RefSeq" id="WP_181909724.1">
    <property type="nucleotide sequence ID" value="NZ_QTTN01000032.1"/>
</dbReference>
<dbReference type="Gene3D" id="3.90.182.10">
    <property type="entry name" value="Toxin - Anthrax Protective Antigen,domain 1"/>
    <property type="match status" value="1"/>
</dbReference>
<reference evidence="1 2" key="1">
    <citation type="submission" date="2018-08" db="EMBL/GenBank/DDBJ databases">
        <title>Genomic Encyclopedia of Type Strains, Phase III (KMG-III): the genomes of soil and plant-associated and newly described type strains.</title>
        <authorList>
            <person name="Whitman W."/>
        </authorList>
    </citation>
    <scope>NUCLEOTIDE SEQUENCE [LARGE SCALE GENOMIC DNA]</scope>
    <source>
        <strain evidence="1 2">CGMCC 1.10966</strain>
    </source>
</reference>
<protein>
    <submittedName>
        <fullName evidence="1">Uncharacterized protein</fullName>
    </submittedName>
</protein>
<dbReference type="AlphaFoldDB" id="A0A3D9R318"/>
<name>A0A3D9R318_9BACL</name>
<organism evidence="1 2">
    <name type="scientific">Paenibacillus taihuensis</name>
    <dbReference type="NCBI Taxonomy" id="1156355"/>
    <lineage>
        <taxon>Bacteria</taxon>
        <taxon>Bacillati</taxon>
        <taxon>Bacillota</taxon>
        <taxon>Bacilli</taxon>
        <taxon>Bacillales</taxon>
        <taxon>Paenibacillaceae</taxon>
        <taxon>Paenibacillus</taxon>
    </lineage>
</organism>
<accession>A0A3D9R318</accession>
<proteinExistence type="predicted"/>